<proteinExistence type="predicted"/>
<dbReference type="KEGG" id="vg:14016695"/>
<dbReference type="RefSeq" id="YP_007010521.1">
    <property type="nucleotide sequence ID" value="NC_019540.1"/>
</dbReference>
<keyword evidence="2" id="KW-1185">Reference proteome</keyword>
<reference evidence="1 2" key="1">
    <citation type="journal article" date="2012" name="J. Virol.">
        <title>Sequence and structural characterization of great salt lake bacteriophage CW02, a member of the T7-like supergroup.</title>
        <authorList>
            <person name="Shen P.S."/>
            <person name="Domek M.J."/>
            <person name="Sanz-Garcia E."/>
            <person name="Makaju A."/>
            <person name="Taylor R.M."/>
            <person name="Hoggan R."/>
            <person name="Culumber M.D."/>
            <person name="Oberg C.J."/>
            <person name="Breakwell D.P."/>
            <person name="Prince J.T."/>
            <person name="Belnap D.M."/>
        </authorList>
    </citation>
    <scope>NUCLEOTIDE SEQUENCE [LARGE SCALE GENOMIC DNA]</scope>
</reference>
<sequence length="159" mass="17604">MLLHGSGDMSKIILTEDKWGFEEGVIFQKVSKLGGHPNCPVSELLGVGKVLLKETNSQCPRLLAVTEEDIKEFFQPAHYAYGERLSHLERRYGVQVGGFLKHKYPLSMTSPIWSELLVVVGFHNVTGVVYLKSSTGSVHNCPAGMVGDFHYYPPLGDNV</sequence>
<evidence type="ECO:0000313" key="1">
    <source>
        <dbReference type="EMBL" id="AFE86176.1"/>
    </source>
</evidence>
<dbReference type="GeneID" id="14016695"/>
<dbReference type="Proteomes" id="UP000004791">
    <property type="component" value="Segment"/>
</dbReference>
<dbReference type="EMBL" id="JQ446452">
    <property type="protein sequence ID" value="AFE86176.1"/>
    <property type="molecule type" value="Genomic_DNA"/>
</dbReference>
<evidence type="ECO:0000313" key="2">
    <source>
        <dbReference type="Proteomes" id="UP000004791"/>
    </source>
</evidence>
<organism evidence="1 2">
    <name type="scientific">Salinivibrio phage CW02</name>
    <dbReference type="NCBI Taxonomy" id="1161935"/>
    <lineage>
        <taxon>Viruses</taxon>
        <taxon>Duplodnaviria</taxon>
        <taxon>Heunggongvirae</taxon>
        <taxon>Uroviricota</taxon>
        <taxon>Caudoviricetes</taxon>
        <taxon>Zobellviridae</taxon>
        <taxon>Salinovirus</taxon>
        <taxon>Salinovirus utanense</taxon>
    </lineage>
</organism>
<accession>H9D1D4</accession>
<name>H9D1D4_9CAUD</name>
<protein>
    <submittedName>
        <fullName evidence="1">Uncharacterized protein</fullName>
    </submittedName>
</protein>